<protein>
    <submittedName>
        <fullName evidence="2">Cellulose synthase A catalytic subunit 4 [UDP-forming]</fullName>
    </submittedName>
</protein>
<accession>A0A1D1YDM3</accession>
<sequence length="99" mass="11223">MGRQARFGNIVLLWTVFFTSSFAPLSHGAVDKVLPRATKRHVHVRDAVIKTFEIDDHVIDCVDIYKQPAFRHPLLVNHTLQHSIVAVRGEKYYGAKASI</sequence>
<feature type="non-terminal residue" evidence="2">
    <location>
        <position position="99"/>
    </location>
</feature>
<keyword evidence="1" id="KW-0732">Signal</keyword>
<evidence type="ECO:0000256" key="1">
    <source>
        <dbReference type="SAM" id="SignalP"/>
    </source>
</evidence>
<evidence type="ECO:0000313" key="2">
    <source>
        <dbReference type="EMBL" id="JAT52738.1"/>
    </source>
</evidence>
<proteinExistence type="predicted"/>
<feature type="chain" id="PRO_5008900118" evidence="1">
    <location>
        <begin position="29"/>
        <end position="99"/>
    </location>
</feature>
<feature type="signal peptide" evidence="1">
    <location>
        <begin position="1"/>
        <end position="28"/>
    </location>
</feature>
<organism evidence="2">
    <name type="scientific">Anthurium amnicola</name>
    <dbReference type="NCBI Taxonomy" id="1678845"/>
    <lineage>
        <taxon>Eukaryota</taxon>
        <taxon>Viridiplantae</taxon>
        <taxon>Streptophyta</taxon>
        <taxon>Embryophyta</taxon>
        <taxon>Tracheophyta</taxon>
        <taxon>Spermatophyta</taxon>
        <taxon>Magnoliopsida</taxon>
        <taxon>Liliopsida</taxon>
        <taxon>Araceae</taxon>
        <taxon>Pothoideae</taxon>
        <taxon>Potheae</taxon>
        <taxon>Anthurium</taxon>
    </lineage>
</organism>
<name>A0A1D1YDM3_9ARAE</name>
<gene>
    <name evidence="2" type="primary">CESA4_4</name>
    <name evidence="2" type="ORF">g.37280</name>
</gene>
<dbReference type="EMBL" id="GDJX01015198">
    <property type="protein sequence ID" value="JAT52738.1"/>
    <property type="molecule type" value="Transcribed_RNA"/>
</dbReference>
<reference evidence="2" key="1">
    <citation type="submission" date="2015-07" db="EMBL/GenBank/DDBJ databases">
        <title>Transcriptome Assembly of Anthurium amnicola.</title>
        <authorList>
            <person name="Suzuki J."/>
        </authorList>
    </citation>
    <scope>NUCLEOTIDE SEQUENCE</scope>
</reference>
<dbReference type="AlphaFoldDB" id="A0A1D1YDM3"/>